<organism evidence="1 2">
    <name type="scientific">Fragilariopsis cylindrus CCMP1102</name>
    <dbReference type="NCBI Taxonomy" id="635003"/>
    <lineage>
        <taxon>Eukaryota</taxon>
        <taxon>Sar</taxon>
        <taxon>Stramenopiles</taxon>
        <taxon>Ochrophyta</taxon>
        <taxon>Bacillariophyta</taxon>
        <taxon>Bacillariophyceae</taxon>
        <taxon>Bacillariophycidae</taxon>
        <taxon>Bacillariales</taxon>
        <taxon>Bacillariaceae</taxon>
        <taxon>Fragilariopsis</taxon>
    </lineage>
</organism>
<dbReference type="KEGG" id="fcy:FRACYDRAFT_238029"/>
<proteinExistence type="predicted"/>
<reference evidence="1 2" key="1">
    <citation type="submission" date="2016-09" db="EMBL/GenBank/DDBJ databases">
        <title>Extensive genetic diversity and differential bi-allelic expression allows diatom success in the polar Southern Ocean.</title>
        <authorList>
            <consortium name="DOE Joint Genome Institute"/>
            <person name="Mock T."/>
            <person name="Otillar R.P."/>
            <person name="Strauss J."/>
            <person name="Dupont C."/>
            <person name="Frickenhaus S."/>
            <person name="Maumus F."/>
            <person name="Mcmullan M."/>
            <person name="Sanges R."/>
            <person name="Schmutz J."/>
            <person name="Toseland A."/>
            <person name="Valas R."/>
            <person name="Veluchamy A."/>
            <person name="Ward B.J."/>
            <person name="Allen A."/>
            <person name="Barry K."/>
            <person name="Falciatore A."/>
            <person name="Ferrante M."/>
            <person name="Fortunato A.E."/>
            <person name="Gloeckner G."/>
            <person name="Gruber A."/>
            <person name="Hipkin R."/>
            <person name="Janech M."/>
            <person name="Kroth P."/>
            <person name="Leese F."/>
            <person name="Lindquist E."/>
            <person name="Lyon B.R."/>
            <person name="Martin J."/>
            <person name="Mayer C."/>
            <person name="Parker M."/>
            <person name="Quesneville H."/>
            <person name="Raymond J."/>
            <person name="Uhlig C."/>
            <person name="Valentin K.U."/>
            <person name="Worden A.Z."/>
            <person name="Armbrust E.V."/>
            <person name="Bowler C."/>
            <person name="Green B."/>
            <person name="Moulton V."/>
            <person name="Van Oosterhout C."/>
            <person name="Grigoriev I."/>
        </authorList>
    </citation>
    <scope>NUCLEOTIDE SEQUENCE [LARGE SCALE GENOMIC DNA]</scope>
    <source>
        <strain evidence="1 2">CCMP1102</strain>
    </source>
</reference>
<dbReference type="EMBL" id="KV784357">
    <property type="protein sequence ID" value="OEU17606.1"/>
    <property type="molecule type" value="Genomic_DNA"/>
</dbReference>
<sequence>MKFTIPSSVTFLAFVAVSNNSRVVRGMLSPAVTCCKNNGGSYEIVDGGDAICSKNGSFFDANTFMNNNCPINEEYEVYAFNSCTSTVGAEFALNDDYNGGAYEVDVYLGVNACKSVGFTDQADKITFKAVGSYVSGGQPSCKAIGNSGNKQCGGIKDMPDNSCIIDIC</sequence>
<name>A0A1E7FHE5_9STRA</name>
<protein>
    <submittedName>
        <fullName evidence="1">Uncharacterized protein</fullName>
    </submittedName>
</protein>
<accession>A0A1E7FHE5</accession>
<dbReference type="OrthoDB" id="51728at2759"/>
<keyword evidence="2" id="KW-1185">Reference proteome</keyword>
<dbReference type="InParanoid" id="A0A1E7FHE5"/>
<dbReference type="Proteomes" id="UP000095751">
    <property type="component" value="Unassembled WGS sequence"/>
</dbReference>
<dbReference type="AlphaFoldDB" id="A0A1E7FHE5"/>
<gene>
    <name evidence="1" type="ORF">FRACYDRAFT_238029</name>
</gene>
<evidence type="ECO:0000313" key="2">
    <source>
        <dbReference type="Proteomes" id="UP000095751"/>
    </source>
</evidence>
<evidence type="ECO:0000313" key="1">
    <source>
        <dbReference type="EMBL" id="OEU17606.1"/>
    </source>
</evidence>